<feature type="region of interest" description="Disordered" evidence="1">
    <location>
        <begin position="268"/>
        <end position="315"/>
    </location>
</feature>
<evidence type="ECO:0000256" key="1">
    <source>
        <dbReference type="SAM" id="MobiDB-lite"/>
    </source>
</evidence>
<dbReference type="InterPro" id="IPR010982">
    <property type="entry name" value="Lambda_DNA-bd_dom_sf"/>
</dbReference>
<dbReference type="CDD" id="cd00093">
    <property type="entry name" value="HTH_XRE"/>
    <property type="match status" value="1"/>
</dbReference>
<proteinExistence type="predicted"/>
<feature type="domain" description="HTH cro/C1-type" evidence="2">
    <location>
        <begin position="33"/>
        <end position="84"/>
    </location>
</feature>
<dbReference type="EMBL" id="JAPNNL010000233">
    <property type="protein sequence ID" value="MDA0638408.1"/>
    <property type="molecule type" value="Genomic_DNA"/>
</dbReference>
<accession>A0ABT4SMD5</accession>
<dbReference type="SMART" id="SM00530">
    <property type="entry name" value="HTH_XRE"/>
    <property type="match status" value="1"/>
</dbReference>
<evidence type="ECO:0000313" key="3">
    <source>
        <dbReference type="EMBL" id="MDA0638408.1"/>
    </source>
</evidence>
<dbReference type="Pfam" id="PF13560">
    <property type="entry name" value="HTH_31"/>
    <property type="match status" value="1"/>
</dbReference>
<evidence type="ECO:0000259" key="2">
    <source>
        <dbReference type="PROSITE" id="PS50943"/>
    </source>
</evidence>
<dbReference type="Gene3D" id="3.30.450.180">
    <property type="match status" value="1"/>
</dbReference>
<comment type="caution">
    <text evidence="3">The sequence shown here is derived from an EMBL/GenBank/DDBJ whole genome shotgun (WGS) entry which is preliminary data.</text>
</comment>
<dbReference type="InterPro" id="IPR041413">
    <property type="entry name" value="MLTR_LBD"/>
</dbReference>
<dbReference type="SUPFAM" id="SSF47413">
    <property type="entry name" value="lambda repressor-like DNA-binding domains"/>
    <property type="match status" value="1"/>
</dbReference>
<evidence type="ECO:0000313" key="4">
    <source>
        <dbReference type="Proteomes" id="UP001144036"/>
    </source>
</evidence>
<organism evidence="3 4">
    <name type="scientific">Nonomuraea corallina</name>
    <dbReference type="NCBI Taxonomy" id="2989783"/>
    <lineage>
        <taxon>Bacteria</taxon>
        <taxon>Bacillati</taxon>
        <taxon>Actinomycetota</taxon>
        <taxon>Actinomycetes</taxon>
        <taxon>Streptosporangiales</taxon>
        <taxon>Streptosporangiaceae</taxon>
        <taxon>Nonomuraea</taxon>
    </lineage>
</organism>
<gene>
    <name evidence="3" type="ORF">OUY22_33805</name>
</gene>
<protein>
    <submittedName>
        <fullName evidence="3">Helix-turn-helix transcriptional regulator</fullName>
    </submittedName>
</protein>
<dbReference type="InterPro" id="IPR001387">
    <property type="entry name" value="Cro/C1-type_HTH"/>
</dbReference>
<keyword evidence="4" id="KW-1185">Reference proteome</keyword>
<dbReference type="PANTHER" id="PTHR35010:SF2">
    <property type="entry name" value="BLL4672 PROTEIN"/>
    <property type="match status" value="1"/>
</dbReference>
<feature type="compositionally biased region" description="Basic residues" evidence="1">
    <location>
        <begin position="306"/>
        <end position="315"/>
    </location>
</feature>
<sequence>MEREAELSEFLKSRRARLRPEDAGLPFKTNGTRRVQGLRREELAMLAGVSVAHYIRLEQGRGQNVSAEVLDAIADVLRLTADERSYLHALAHPAHRCRDFPQHPIRPGLQRLLDSLVLTPALVLGRHAEVIAWNALGAAVFADFAAIPERERTISHLVFLDEDVRRMHGDGWRRLAEEHVARLRFLRVCYPENSGITAHVAAIRALSLDFGELWEEHHVAAVTHRDYVLDHPVVGELRLSAELVALPGDPELHGMDLFAAEPGSASEAGLRRLAETGARRPSGADPAGVNGAAGAGRTPAGEASAPRRRAARAPR</sequence>
<dbReference type="RefSeq" id="WP_270159344.1">
    <property type="nucleotide sequence ID" value="NZ_JAPNNL010000233.1"/>
</dbReference>
<dbReference type="PANTHER" id="PTHR35010">
    <property type="entry name" value="BLL4672 PROTEIN-RELATED"/>
    <property type="match status" value="1"/>
</dbReference>
<dbReference type="Gene3D" id="1.10.260.40">
    <property type="entry name" value="lambda repressor-like DNA-binding domains"/>
    <property type="match status" value="1"/>
</dbReference>
<name>A0ABT4SMD5_9ACTN</name>
<dbReference type="Proteomes" id="UP001144036">
    <property type="component" value="Unassembled WGS sequence"/>
</dbReference>
<feature type="compositionally biased region" description="Basic and acidic residues" evidence="1">
    <location>
        <begin position="269"/>
        <end position="278"/>
    </location>
</feature>
<reference evidence="3" key="1">
    <citation type="submission" date="2022-11" db="EMBL/GenBank/DDBJ databases">
        <title>Nonomuraea corallina sp. nov., a new species of the genus Nonomuraea isolated from sea side sediment in Thai sea.</title>
        <authorList>
            <person name="Ngamcharungchit C."/>
            <person name="Matsumoto A."/>
            <person name="Suriyachadkun C."/>
            <person name="Panbangred W."/>
            <person name="Inahashi Y."/>
            <person name="Intra B."/>
        </authorList>
    </citation>
    <scope>NUCLEOTIDE SEQUENCE</scope>
    <source>
        <strain evidence="3">MCN248</strain>
    </source>
</reference>
<dbReference type="PROSITE" id="PS50943">
    <property type="entry name" value="HTH_CROC1"/>
    <property type="match status" value="1"/>
</dbReference>
<dbReference type="Pfam" id="PF17765">
    <property type="entry name" value="MLTR_LBD"/>
    <property type="match status" value="1"/>
</dbReference>